<evidence type="ECO:0000313" key="2">
    <source>
        <dbReference type="Proteomes" id="UP000550707"/>
    </source>
</evidence>
<dbReference type="EMBL" id="JACASF010000013">
    <property type="protein sequence ID" value="KAF6438890.1"/>
    <property type="molecule type" value="Genomic_DNA"/>
</dbReference>
<sequence>MEVCRCCVGCKYWVMGKECRDVVAQAQRTPFSPLVSFCFSDSLSHFF</sequence>
<dbReference type="Proteomes" id="UP000550707">
    <property type="component" value="Unassembled WGS sequence"/>
</dbReference>
<accession>A0A7J8EU06</accession>
<gene>
    <name evidence="1" type="ORF">HJG59_015690</name>
</gene>
<dbReference type="AlphaFoldDB" id="A0A7J8EU06"/>
<proteinExistence type="predicted"/>
<comment type="caution">
    <text evidence="1">The sequence shown here is derived from an EMBL/GenBank/DDBJ whole genome shotgun (WGS) entry which is preliminary data.</text>
</comment>
<protein>
    <submittedName>
        <fullName evidence="1">Ring finger protein 141</fullName>
    </submittedName>
</protein>
<name>A0A7J8EU06_MOLMO</name>
<evidence type="ECO:0000313" key="1">
    <source>
        <dbReference type="EMBL" id="KAF6438890.1"/>
    </source>
</evidence>
<reference evidence="1 2" key="1">
    <citation type="journal article" date="2020" name="Nature">
        <title>Six reference-quality genomes reveal evolution of bat adaptations.</title>
        <authorList>
            <person name="Jebb D."/>
            <person name="Huang Z."/>
            <person name="Pippel M."/>
            <person name="Hughes G.M."/>
            <person name="Lavrichenko K."/>
            <person name="Devanna P."/>
            <person name="Winkler S."/>
            <person name="Jermiin L.S."/>
            <person name="Skirmuntt E.C."/>
            <person name="Katzourakis A."/>
            <person name="Burkitt-Gray L."/>
            <person name="Ray D.A."/>
            <person name="Sullivan K.A.M."/>
            <person name="Roscito J.G."/>
            <person name="Kirilenko B.M."/>
            <person name="Davalos L.M."/>
            <person name="Corthals A.P."/>
            <person name="Power M.L."/>
            <person name="Jones G."/>
            <person name="Ransome R.D."/>
            <person name="Dechmann D.K.N."/>
            <person name="Locatelli A.G."/>
            <person name="Puechmaille S.J."/>
            <person name="Fedrigo O."/>
            <person name="Jarvis E.D."/>
            <person name="Hiller M."/>
            <person name="Vernes S.C."/>
            <person name="Myers E.W."/>
            <person name="Teeling E.C."/>
        </authorList>
    </citation>
    <scope>NUCLEOTIDE SEQUENCE [LARGE SCALE GENOMIC DNA]</scope>
    <source>
        <strain evidence="1">MMolMol1</strain>
        <tissue evidence="1">Muscle</tissue>
    </source>
</reference>
<keyword evidence="2" id="KW-1185">Reference proteome</keyword>
<organism evidence="1 2">
    <name type="scientific">Molossus molossus</name>
    <name type="common">Pallas' mastiff bat</name>
    <name type="synonym">Vespertilio molossus</name>
    <dbReference type="NCBI Taxonomy" id="27622"/>
    <lineage>
        <taxon>Eukaryota</taxon>
        <taxon>Metazoa</taxon>
        <taxon>Chordata</taxon>
        <taxon>Craniata</taxon>
        <taxon>Vertebrata</taxon>
        <taxon>Euteleostomi</taxon>
        <taxon>Mammalia</taxon>
        <taxon>Eutheria</taxon>
        <taxon>Laurasiatheria</taxon>
        <taxon>Chiroptera</taxon>
        <taxon>Yangochiroptera</taxon>
        <taxon>Molossidae</taxon>
        <taxon>Molossus</taxon>
    </lineage>
</organism>